<name>A0A6A8UF64_STRSL</name>
<sequence length="176" mass="20275">MNTPRINRFLGEWLDRQTSPNFFQEGLILLNACDFIDSNSDAIPGLIAHKKSPLRQQLDEALASCGYCYLKPIEVNAQNSIEVEKYYRFEATPKGSNEPITYYGLGAYFICRAIFNNEFDIDSGFQYDDEELFYEDIGFDALFHNKSVFLLGDTPSDDMEVSWQEIGISMRRRAFN</sequence>
<dbReference type="RefSeq" id="WP_155124471.1">
    <property type="nucleotide sequence ID" value="NZ_WMYN01000008.1"/>
</dbReference>
<organism evidence="1 2">
    <name type="scientific">Streptococcus salivarius</name>
    <dbReference type="NCBI Taxonomy" id="1304"/>
    <lineage>
        <taxon>Bacteria</taxon>
        <taxon>Bacillati</taxon>
        <taxon>Bacillota</taxon>
        <taxon>Bacilli</taxon>
        <taxon>Lactobacillales</taxon>
        <taxon>Streptococcaceae</taxon>
        <taxon>Streptococcus</taxon>
    </lineage>
</organism>
<protein>
    <submittedName>
        <fullName evidence="1">Uncharacterized protein</fullName>
    </submittedName>
</protein>
<dbReference type="Proteomes" id="UP000439678">
    <property type="component" value="Unassembled WGS sequence"/>
</dbReference>
<comment type="caution">
    <text evidence="1">The sequence shown here is derived from an EMBL/GenBank/DDBJ whole genome shotgun (WGS) entry which is preliminary data.</text>
</comment>
<dbReference type="EMBL" id="WMYO01000009">
    <property type="protein sequence ID" value="MTR28434.1"/>
    <property type="molecule type" value="Genomic_DNA"/>
</dbReference>
<evidence type="ECO:0000313" key="2">
    <source>
        <dbReference type="Proteomes" id="UP000439678"/>
    </source>
</evidence>
<evidence type="ECO:0000313" key="1">
    <source>
        <dbReference type="EMBL" id="MTR28434.1"/>
    </source>
</evidence>
<accession>A0A6A8UF64</accession>
<dbReference type="AlphaFoldDB" id="A0A6A8UF64"/>
<proteinExistence type="predicted"/>
<gene>
    <name evidence="1" type="ORF">GMC65_08775</name>
</gene>
<reference evidence="1 2" key="1">
    <citation type="journal article" date="2019" name="Nat. Med.">
        <title>A library of human gut bacterial isolates paired with longitudinal multiomics data enables mechanistic microbiome research.</title>
        <authorList>
            <person name="Poyet M."/>
            <person name="Groussin M."/>
            <person name="Gibbons S.M."/>
            <person name="Avila-Pacheco J."/>
            <person name="Jiang X."/>
            <person name="Kearney S.M."/>
            <person name="Perrotta A.R."/>
            <person name="Berdy B."/>
            <person name="Zhao S."/>
            <person name="Lieberman T.D."/>
            <person name="Swanson P.K."/>
            <person name="Smith M."/>
            <person name="Roesemann S."/>
            <person name="Alexander J.E."/>
            <person name="Rich S.A."/>
            <person name="Livny J."/>
            <person name="Vlamakis H."/>
            <person name="Clish C."/>
            <person name="Bullock K."/>
            <person name="Deik A."/>
            <person name="Scott J."/>
            <person name="Pierce K.A."/>
            <person name="Xavier R.J."/>
            <person name="Alm E.J."/>
        </authorList>
    </citation>
    <scope>NUCLEOTIDE SEQUENCE [LARGE SCALE GENOMIC DNA]</scope>
    <source>
        <strain evidence="1 2">BIOML-A4</strain>
    </source>
</reference>